<accession>A0A5B7ENM5</accession>
<proteinExistence type="predicted"/>
<protein>
    <submittedName>
        <fullName evidence="1">Uncharacterized protein</fullName>
    </submittedName>
</protein>
<dbReference type="Proteomes" id="UP000324222">
    <property type="component" value="Unassembled WGS sequence"/>
</dbReference>
<evidence type="ECO:0000313" key="2">
    <source>
        <dbReference type="Proteomes" id="UP000324222"/>
    </source>
</evidence>
<dbReference type="AlphaFoldDB" id="A0A5B7ENM5"/>
<gene>
    <name evidence="1" type="ORF">E2C01_028433</name>
</gene>
<evidence type="ECO:0000313" key="1">
    <source>
        <dbReference type="EMBL" id="MPC35025.1"/>
    </source>
</evidence>
<comment type="caution">
    <text evidence="1">The sequence shown here is derived from an EMBL/GenBank/DDBJ whole genome shotgun (WGS) entry which is preliminary data.</text>
</comment>
<sequence length="108" mass="11708">MDAISRQEVALTLLKFIGSSSWQPTSTFRQATNLHPPTARIFVDAILGRLVCEQEVAMEVVCTNIDNNLLLGSGPRAPTYQPAAEFSGTQFEIASGGQFENVVGPNRI</sequence>
<dbReference type="EMBL" id="VSRR010003180">
    <property type="protein sequence ID" value="MPC35025.1"/>
    <property type="molecule type" value="Genomic_DNA"/>
</dbReference>
<reference evidence="1 2" key="1">
    <citation type="submission" date="2019-05" db="EMBL/GenBank/DDBJ databases">
        <title>Another draft genome of Portunus trituberculatus and its Hox gene families provides insights of decapod evolution.</title>
        <authorList>
            <person name="Jeong J.-H."/>
            <person name="Song I."/>
            <person name="Kim S."/>
            <person name="Choi T."/>
            <person name="Kim D."/>
            <person name="Ryu S."/>
            <person name="Kim W."/>
        </authorList>
    </citation>
    <scope>NUCLEOTIDE SEQUENCE [LARGE SCALE GENOMIC DNA]</scope>
    <source>
        <tissue evidence="1">Muscle</tissue>
    </source>
</reference>
<name>A0A5B7ENM5_PORTR</name>
<keyword evidence="2" id="KW-1185">Reference proteome</keyword>
<organism evidence="1 2">
    <name type="scientific">Portunus trituberculatus</name>
    <name type="common">Swimming crab</name>
    <name type="synonym">Neptunus trituberculatus</name>
    <dbReference type="NCBI Taxonomy" id="210409"/>
    <lineage>
        <taxon>Eukaryota</taxon>
        <taxon>Metazoa</taxon>
        <taxon>Ecdysozoa</taxon>
        <taxon>Arthropoda</taxon>
        <taxon>Crustacea</taxon>
        <taxon>Multicrustacea</taxon>
        <taxon>Malacostraca</taxon>
        <taxon>Eumalacostraca</taxon>
        <taxon>Eucarida</taxon>
        <taxon>Decapoda</taxon>
        <taxon>Pleocyemata</taxon>
        <taxon>Brachyura</taxon>
        <taxon>Eubrachyura</taxon>
        <taxon>Portunoidea</taxon>
        <taxon>Portunidae</taxon>
        <taxon>Portuninae</taxon>
        <taxon>Portunus</taxon>
    </lineage>
</organism>